<reference evidence="5" key="1">
    <citation type="journal article" date="2013" name="Toxicon">
        <title>Characterizing the evolution and functions of the M-superfamily conotoxins.</title>
        <authorList>
            <person name="Zhou M."/>
            <person name="Wang L."/>
            <person name="Wu Y."/>
            <person name="Zhu X."/>
            <person name="Feng Y."/>
            <person name="Chen Z."/>
            <person name="Li Y."/>
            <person name="Sun D."/>
            <person name="Ren Z."/>
            <person name="Xu A."/>
        </authorList>
    </citation>
    <scope>NUCLEOTIDE SEQUENCE</scope>
</reference>
<evidence type="ECO:0000256" key="2">
    <source>
        <dbReference type="ARBA" id="ARBA00022525"/>
    </source>
</evidence>
<dbReference type="InterPro" id="IPR004214">
    <property type="entry name" value="Conotoxin"/>
</dbReference>
<protein>
    <submittedName>
        <fullName evidence="5">M superfamily MMSK group conopeptide Ca+Lv3-HYQ01</fullName>
    </submittedName>
</protein>
<organism evidence="5">
    <name type="scientific">Conus caracteristicus</name>
    <name type="common">Characteristic cone</name>
    <dbReference type="NCBI Taxonomy" id="89440"/>
    <lineage>
        <taxon>Eukaryota</taxon>
        <taxon>Metazoa</taxon>
        <taxon>Spiralia</taxon>
        <taxon>Lophotrochozoa</taxon>
        <taxon>Mollusca</taxon>
        <taxon>Gastropoda</taxon>
        <taxon>Caenogastropoda</taxon>
        <taxon>Neogastropoda</taxon>
        <taxon>Conoidea</taxon>
        <taxon>Conidae</taxon>
        <taxon>Conus</taxon>
    </lineage>
</organism>
<dbReference type="Pfam" id="PF02950">
    <property type="entry name" value="Conotoxin"/>
    <property type="match status" value="1"/>
</dbReference>
<feature type="region of interest" description="Disordered" evidence="3">
    <location>
        <begin position="27"/>
        <end position="46"/>
    </location>
</feature>
<evidence type="ECO:0000256" key="3">
    <source>
        <dbReference type="SAM" id="MobiDB-lite"/>
    </source>
</evidence>
<feature type="signal peptide" evidence="4">
    <location>
        <begin position="1"/>
        <end position="20"/>
    </location>
</feature>
<proteinExistence type="evidence at transcript level"/>
<name>H2BKL3_CONCB</name>
<dbReference type="EMBL" id="JF510848">
    <property type="protein sequence ID" value="AEX60334.1"/>
    <property type="molecule type" value="mRNA"/>
</dbReference>
<dbReference type="GO" id="GO:0008200">
    <property type="term" value="F:ion channel inhibitor activity"/>
    <property type="evidence" value="ECO:0007669"/>
    <property type="project" value="InterPro"/>
</dbReference>
<feature type="chain" id="PRO_5003559880" evidence="4">
    <location>
        <begin position="21"/>
        <end position="69"/>
    </location>
</feature>
<comment type="subcellular location">
    <subcellularLocation>
        <location evidence="1">Secreted</location>
    </subcellularLocation>
</comment>
<evidence type="ECO:0000256" key="4">
    <source>
        <dbReference type="SAM" id="SignalP"/>
    </source>
</evidence>
<evidence type="ECO:0000313" key="5">
    <source>
        <dbReference type="EMBL" id="AEX60334.1"/>
    </source>
</evidence>
<feature type="compositionally biased region" description="Basic and acidic residues" evidence="3">
    <location>
        <begin position="27"/>
        <end position="38"/>
    </location>
</feature>
<dbReference type="AlphaFoldDB" id="H2BKL3"/>
<keyword evidence="2" id="KW-0964">Secreted</keyword>
<accession>H2BKL3</accession>
<evidence type="ECO:0000256" key="1">
    <source>
        <dbReference type="ARBA" id="ARBA00004613"/>
    </source>
</evidence>
<keyword evidence="4" id="KW-0732">Signal</keyword>
<sequence length="69" mass="7849">MMSKLGVLLTVCLLLFPLTALRLVRDQPAERPAKRTQDDIPNGQDPLIDRQINCCPWPCPDSCHYQCCH</sequence>
<dbReference type="GO" id="GO:0005576">
    <property type="term" value="C:extracellular region"/>
    <property type="evidence" value="ECO:0007669"/>
    <property type="project" value="UniProtKB-SubCell"/>
</dbReference>